<feature type="compositionally biased region" description="Basic and acidic residues" evidence="1">
    <location>
        <begin position="81"/>
        <end position="97"/>
    </location>
</feature>
<dbReference type="InterPro" id="IPR006020">
    <property type="entry name" value="PTB/PI_dom"/>
</dbReference>
<feature type="compositionally biased region" description="Low complexity" evidence="1">
    <location>
        <begin position="132"/>
        <end position="153"/>
    </location>
</feature>
<feature type="region of interest" description="Disordered" evidence="1">
    <location>
        <begin position="44"/>
        <end position="157"/>
    </location>
</feature>
<dbReference type="InterPro" id="IPR051133">
    <property type="entry name" value="Adapter_Engulfment-Domain"/>
</dbReference>
<dbReference type="InterPro" id="IPR011993">
    <property type="entry name" value="PH-like_dom_sf"/>
</dbReference>
<organism evidence="3 4">
    <name type="scientific">Aplysia californica</name>
    <name type="common">California sea hare</name>
    <dbReference type="NCBI Taxonomy" id="6500"/>
    <lineage>
        <taxon>Eukaryota</taxon>
        <taxon>Metazoa</taxon>
        <taxon>Spiralia</taxon>
        <taxon>Lophotrochozoa</taxon>
        <taxon>Mollusca</taxon>
        <taxon>Gastropoda</taxon>
        <taxon>Heterobranchia</taxon>
        <taxon>Euthyneura</taxon>
        <taxon>Tectipleura</taxon>
        <taxon>Aplysiida</taxon>
        <taxon>Aplysioidea</taxon>
        <taxon>Aplysiidae</taxon>
        <taxon>Aplysia</taxon>
    </lineage>
</organism>
<accession>A0ABM0K7I1</accession>
<gene>
    <name evidence="4" type="primary">LOC101853979</name>
</gene>
<keyword evidence="3" id="KW-1185">Reference proteome</keyword>
<dbReference type="PANTHER" id="PTHR11232">
    <property type="entry name" value="PHOSPHOTYROSINE INTERACTION DOMAIN-CONTAINING FAMILY MEMBER"/>
    <property type="match status" value="1"/>
</dbReference>
<dbReference type="PANTHER" id="PTHR11232:SF57">
    <property type="entry name" value="RE46159P"/>
    <property type="match status" value="1"/>
</dbReference>
<evidence type="ECO:0000259" key="2">
    <source>
        <dbReference type="PROSITE" id="PS01179"/>
    </source>
</evidence>
<feature type="domain" description="PID" evidence="2">
    <location>
        <begin position="191"/>
        <end position="323"/>
    </location>
</feature>
<protein>
    <submittedName>
        <fullName evidence="4">Uncharacterized protein LOC101853979</fullName>
    </submittedName>
</protein>
<dbReference type="Proteomes" id="UP000694888">
    <property type="component" value="Unplaced"/>
</dbReference>
<reference evidence="4" key="1">
    <citation type="submission" date="2025-08" db="UniProtKB">
        <authorList>
            <consortium name="RefSeq"/>
        </authorList>
    </citation>
    <scope>IDENTIFICATION</scope>
</reference>
<feature type="compositionally biased region" description="Basic and acidic residues" evidence="1">
    <location>
        <begin position="117"/>
        <end position="126"/>
    </location>
</feature>
<evidence type="ECO:0000313" key="3">
    <source>
        <dbReference type="Proteomes" id="UP000694888"/>
    </source>
</evidence>
<dbReference type="PROSITE" id="PS01179">
    <property type="entry name" value="PID"/>
    <property type="match status" value="1"/>
</dbReference>
<dbReference type="SUPFAM" id="SSF50729">
    <property type="entry name" value="PH domain-like"/>
    <property type="match status" value="1"/>
</dbReference>
<sequence>MAAVASGNEATGREIPVVCNSTEDAIQSALHDDPDLQQIVSRLDSDVNIDPDRDLNIEVSSDTSDSLNKDSDSVSTSSSLRDTDDNLDDDHSPTSERKTKHKQQSHSSDKSPVSNGDSKKSDRKQSVDSTGKSSLSVKSKAGSSDGSQKSSSKNPLKMLKKLTKFDKPEKQHADYKSEFAAVVVDRLPQVFVVKYLGHRRVTGVCGLHHVRRPVDEMVKEVKDKLDQKSDVELPLLYVVVSPKGLDLREHKRNKVESAAPLGLMPIDFISYGVQDIKFWRVFTCIVVRELSARTRAATCHAFLCDSAHNGRKMALALGAAFNLYSKKLKSAGKVHNFQIELRPPDELADAVDAECDA</sequence>
<evidence type="ECO:0000256" key="1">
    <source>
        <dbReference type="SAM" id="MobiDB-lite"/>
    </source>
</evidence>
<dbReference type="GeneID" id="101853979"/>
<evidence type="ECO:0000313" key="4">
    <source>
        <dbReference type="RefSeq" id="XP_005110590.1"/>
    </source>
</evidence>
<proteinExistence type="predicted"/>
<dbReference type="Gene3D" id="2.30.29.30">
    <property type="entry name" value="Pleckstrin-homology domain (PH domain)/Phosphotyrosine-binding domain (PTB)"/>
    <property type="match status" value="1"/>
</dbReference>
<dbReference type="RefSeq" id="XP_005110590.1">
    <property type="nucleotide sequence ID" value="XM_005110533.3"/>
</dbReference>
<name>A0ABM0K7I1_APLCA</name>